<reference evidence="1" key="2">
    <citation type="journal article" date="2015" name="Data Brief">
        <title>Shoot transcriptome of the giant reed, Arundo donax.</title>
        <authorList>
            <person name="Barrero R.A."/>
            <person name="Guerrero F.D."/>
            <person name="Moolhuijzen P."/>
            <person name="Goolsby J.A."/>
            <person name="Tidwell J."/>
            <person name="Bellgard S.E."/>
            <person name="Bellgard M.I."/>
        </authorList>
    </citation>
    <scope>NUCLEOTIDE SEQUENCE</scope>
    <source>
        <tissue evidence="1">Shoot tissue taken approximately 20 cm above the soil surface</tissue>
    </source>
</reference>
<organism evidence="1">
    <name type="scientific">Arundo donax</name>
    <name type="common">Giant reed</name>
    <name type="synonym">Donax arundinaceus</name>
    <dbReference type="NCBI Taxonomy" id="35708"/>
    <lineage>
        <taxon>Eukaryota</taxon>
        <taxon>Viridiplantae</taxon>
        <taxon>Streptophyta</taxon>
        <taxon>Embryophyta</taxon>
        <taxon>Tracheophyta</taxon>
        <taxon>Spermatophyta</taxon>
        <taxon>Magnoliopsida</taxon>
        <taxon>Liliopsida</taxon>
        <taxon>Poales</taxon>
        <taxon>Poaceae</taxon>
        <taxon>PACMAD clade</taxon>
        <taxon>Arundinoideae</taxon>
        <taxon>Arundineae</taxon>
        <taxon>Arundo</taxon>
    </lineage>
</organism>
<protein>
    <submittedName>
        <fullName evidence="1">Uncharacterized protein</fullName>
    </submittedName>
</protein>
<accession>A0A0A9CY98</accession>
<name>A0A0A9CY98_ARUDO</name>
<reference evidence="1" key="1">
    <citation type="submission" date="2014-09" db="EMBL/GenBank/DDBJ databases">
        <authorList>
            <person name="Magalhaes I.L.F."/>
            <person name="Oliveira U."/>
            <person name="Santos F.R."/>
            <person name="Vidigal T.H.D.A."/>
            <person name="Brescovit A.D."/>
            <person name="Santos A.J."/>
        </authorList>
    </citation>
    <scope>NUCLEOTIDE SEQUENCE</scope>
    <source>
        <tissue evidence="1">Shoot tissue taken approximately 20 cm above the soil surface</tissue>
    </source>
</reference>
<evidence type="ECO:0000313" key="1">
    <source>
        <dbReference type="EMBL" id="JAD76457.1"/>
    </source>
</evidence>
<dbReference type="AlphaFoldDB" id="A0A0A9CY98"/>
<dbReference type="EMBL" id="GBRH01221438">
    <property type="protein sequence ID" value="JAD76457.1"/>
    <property type="molecule type" value="Transcribed_RNA"/>
</dbReference>
<proteinExistence type="predicted"/>
<sequence>MLTMRRWFQVIGMNMENLPCRVFCRRRQKNQHMQRNGLNLILRLLRRNGFLLRKNWLSSRKTQSLTFKRSQQDQWSFTSHQRMLLHLMLSKLKSLLIPTSRKQRSFPNLTLIKLRRSRSHMLGKL</sequence>